<organism evidence="2 3">
    <name type="scientific">Chaetoceros tenuissimus</name>
    <dbReference type="NCBI Taxonomy" id="426638"/>
    <lineage>
        <taxon>Eukaryota</taxon>
        <taxon>Sar</taxon>
        <taxon>Stramenopiles</taxon>
        <taxon>Ochrophyta</taxon>
        <taxon>Bacillariophyta</taxon>
        <taxon>Coscinodiscophyceae</taxon>
        <taxon>Chaetocerotophycidae</taxon>
        <taxon>Chaetocerotales</taxon>
        <taxon>Chaetocerotaceae</taxon>
        <taxon>Chaetoceros</taxon>
    </lineage>
</organism>
<evidence type="ECO:0000313" key="2">
    <source>
        <dbReference type="EMBL" id="GFH47948.1"/>
    </source>
</evidence>
<dbReference type="Pfam" id="PF00797">
    <property type="entry name" value="Acetyltransf_2"/>
    <property type="match status" value="1"/>
</dbReference>
<evidence type="ECO:0000256" key="1">
    <source>
        <dbReference type="ARBA" id="ARBA00006547"/>
    </source>
</evidence>
<dbReference type="PANTHER" id="PTHR11786">
    <property type="entry name" value="N-HYDROXYARYLAMINE O-ACETYLTRANSFERASE"/>
    <property type="match status" value="1"/>
</dbReference>
<reference evidence="2 3" key="1">
    <citation type="journal article" date="2021" name="Sci. Rep.">
        <title>The genome of the diatom Chaetoceros tenuissimus carries an ancient integrated fragment of an extant virus.</title>
        <authorList>
            <person name="Hongo Y."/>
            <person name="Kimura K."/>
            <person name="Takaki Y."/>
            <person name="Yoshida Y."/>
            <person name="Baba S."/>
            <person name="Kobayashi G."/>
            <person name="Nagasaki K."/>
            <person name="Hano T."/>
            <person name="Tomaru Y."/>
        </authorList>
    </citation>
    <scope>NUCLEOTIDE SEQUENCE [LARGE SCALE GENOMIC DNA]</scope>
    <source>
        <strain evidence="2 3">NIES-3715</strain>
    </source>
</reference>
<dbReference type="AlphaFoldDB" id="A0AAD3CL62"/>
<dbReference type="Gene3D" id="3.30.2140.10">
    <property type="entry name" value="Arylamine N-acetyltransferase"/>
    <property type="match status" value="1"/>
</dbReference>
<dbReference type="InterPro" id="IPR001447">
    <property type="entry name" value="Arylamine_N-AcTrfase"/>
</dbReference>
<name>A0AAD3CL62_9STRA</name>
<comment type="caution">
    <text evidence="2">The sequence shown here is derived from an EMBL/GenBank/DDBJ whole genome shotgun (WGS) entry which is preliminary data.</text>
</comment>
<dbReference type="Proteomes" id="UP001054902">
    <property type="component" value="Unassembled WGS sequence"/>
</dbReference>
<evidence type="ECO:0000313" key="3">
    <source>
        <dbReference type="Proteomes" id="UP001054902"/>
    </source>
</evidence>
<protein>
    <submittedName>
        <fullName evidence="2">N-hydroxyarylamine o-acetyltransferase</fullName>
    </submittedName>
</protein>
<dbReference type="SUPFAM" id="SSF54001">
    <property type="entry name" value="Cysteine proteinases"/>
    <property type="match status" value="1"/>
</dbReference>
<keyword evidence="3" id="KW-1185">Reference proteome</keyword>
<dbReference type="EMBL" id="BLLK01000025">
    <property type="protein sequence ID" value="GFH47948.1"/>
    <property type="molecule type" value="Genomic_DNA"/>
</dbReference>
<dbReference type="Gene3D" id="2.40.128.150">
    <property type="entry name" value="Cysteine proteinases"/>
    <property type="match status" value="1"/>
</dbReference>
<gene>
    <name evidence="2" type="ORF">CTEN210_04424</name>
</gene>
<dbReference type="GO" id="GO:0016407">
    <property type="term" value="F:acetyltransferase activity"/>
    <property type="evidence" value="ECO:0007669"/>
    <property type="project" value="InterPro"/>
</dbReference>
<dbReference type="PANTHER" id="PTHR11786:SF0">
    <property type="entry name" value="ARYLAMINE N-ACETYLTRANSFERASE 4-RELATED"/>
    <property type="match status" value="1"/>
</dbReference>
<accession>A0AAD3CL62</accession>
<sequence length="277" mass="32009">MKSLDNYLNRIGVSLEKPFKCNEATLATIMDGQSRSISFENFDVVMKKTISMKEEDVEAKLVDQKRGGYCWELNTLLRIALEDIGYKKVTPLMCRVRWGKPDDSLEPNTAYTHLALKVETDDGRNLLADVGFAGSNSMAPVSMDVGDDPQELPEGRFRIVPSKHDGFHVLEVSVKEEWRPLYEWRDEHAPFVDQECSNWFSCTYPSARFTTQFFAHTIIGEERHYILNEKYFIRKGHGVDKEIKEEIIEVKSRLLELIDNVFGVELKETDDIDRYLQ</sequence>
<dbReference type="InterPro" id="IPR038765">
    <property type="entry name" value="Papain-like_cys_pep_sf"/>
</dbReference>
<comment type="similarity">
    <text evidence="1">Belongs to the arylamine N-acetyltransferase family.</text>
</comment>
<proteinExistence type="inferred from homology"/>